<keyword evidence="1" id="KW-0472">Membrane</keyword>
<keyword evidence="1" id="KW-1133">Transmembrane helix</keyword>
<keyword evidence="3" id="KW-1185">Reference proteome</keyword>
<dbReference type="STRING" id="51028.A0A0N4V7E1"/>
<keyword evidence="1" id="KW-0812">Transmembrane</keyword>
<dbReference type="WBParaSite" id="EVEC_0000620601-mRNA-1">
    <property type="protein sequence ID" value="EVEC_0000620601-mRNA-1"/>
    <property type="gene ID" value="EVEC_0000620601"/>
</dbReference>
<evidence type="ECO:0000313" key="4">
    <source>
        <dbReference type="WBParaSite" id="EVEC_0000620601-mRNA-1"/>
    </source>
</evidence>
<name>A0A0N4V7E1_ENTVE</name>
<organism evidence="4">
    <name type="scientific">Enterobius vermicularis</name>
    <name type="common">Human pinworm</name>
    <dbReference type="NCBI Taxonomy" id="51028"/>
    <lineage>
        <taxon>Eukaryota</taxon>
        <taxon>Metazoa</taxon>
        <taxon>Ecdysozoa</taxon>
        <taxon>Nematoda</taxon>
        <taxon>Chromadorea</taxon>
        <taxon>Rhabditida</taxon>
        <taxon>Spirurina</taxon>
        <taxon>Oxyuridomorpha</taxon>
        <taxon>Oxyuroidea</taxon>
        <taxon>Oxyuridae</taxon>
        <taxon>Enterobius</taxon>
    </lineage>
</organism>
<dbReference type="AlphaFoldDB" id="A0A0N4V7E1"/>
<reference evidence="2 3" key="2">
    <citation type="submission" date="2018-10" db="EMBL/GenBank/DDBJ databases">
        <authorList>
            <consortium name="Pathogen Informatics"/>
        </authorList>
    </citation>
    <scope>NUCLEOTIDE SEQUENCE [LARGE SCALE GENOMIC DNA]</scope>
</reference>
<evidence type="ECO:0000313" key="3">
    <source>
        <dbReference type="Proteomes" id="UP000274131"/>
    </source>
</evidence>
<accession>A0A0N4V7E1</accession>
<gene>
    <name evidence="2" type="ORF">EVEC_LOCUS5817</name>
</gene>
<sequence>MIRWFILSRVRIRSATTRLQPRNVFGIGGSDDTYQVGDYYVNAIETQHVLVTNAYDESDPKVVDTLIRIKIAFTRLPYYYMVSIALPIFCIAAVTYVVATVQVPKLSLIWLLLAALAQILMYWQMVDKLPPDHKRTPKCGNETCN</sequence>
<evidence type="ECO:0000313" key="2">
    <source>
        <dbReference type="EMBL" id="VDD91066.1"/>
    </source>
</evidence>
<protein>
    <submittedName>
        <fullName evidence="4">Transmembrane protein</fullName>
    </submittedName>
</protein>
<feature type="transmembrane region" description="Helical" evidence="1">
    <location>
        <begin position="107"/>
        <end position="125"/>
    </location>
</feature>
<dbReference type="Proteomes" id="UP000274131">
    <property type="component" value="Unassembled WGS sequence"/>
</dbReference>
<proteinExistence type="predicted"/>
<reference evidence="4" key="1">
    <citation type="submission" date="2017-02" db="UniProtKB">
        <authorList>
            <consortium name="WormBaseParasite"/>
        </authorList>
    </citation>
    <scope>IDENTIFICATION</scope>
</reference>
<feature type="transmembrane region" description="Helical" evidence="1">
    <location>
        <begin position="78"/>
        <end position="101"/>
    </location>
</feature>
<dbReference type="EMBL" id="UXUI01008279">
    <property type="protein sequence ID" value="VDD91066.1"/>
    <property type="molecule type" value="Genomic_DNA"/>
</dbReference>
<evidence type="ECO:0000256" key="1">
    <source>
        <dbReference type="SAM" id="Phobius"/>
    </source>
</evidence>